<dbReference type="Proteomes" id="UP000032066">
    <property type="component" value="Unassembled WGS sequence"/>
</dbReference>
<dbReference type="STRING" id="2064.TR51_22950"/>
<keyword evidence="2" id="KW-1185">Reference proteome</keyword>
<dbReference type="PATRIC" id="fig|2064.6.peg.4928"/>
<dbReference type="EMBL" id="JXZB01000004">
    <property type="protein sequence ID" value="KIQ62052.1"/>
    <property type="molecule type" value="Genomic_DNA"/>
</dbReference>
<accession>A0A0D0PNI7</accession>
<comment type="caution">
    <text evidence="1">The sequence shown here is derived from an EMBL/GenBank/DDBJ whole genome shotgun (WGS) entry which is preliminary data.</text>
</comment>
<reference evidence="1 2" key="1">
    <citation type="submission" date="2015-02" db="EMBL/GenBank/DDBJ databases">
        <title>Draft genome sequence of Kitasatospora griseola MF730-N6, a bafilomycin, terpentecin and satosporin producer.</title>
        <authorList>
            <person name="Arens J.C."/>
            <person name="Haltli B."/>
            <person name="Kerr R.G."/>
        </authorList>
    </citation>
    <scope>NUCLEOTIDE SEQUENCE [LARGE SCALE GENOMIC DNA]</scope>
    <source>
        <strain evidence="1 2">MF730-N6</strain>
    </source>
</reference>
<sequence>MRCGRSPLGVAGGAALEFPPAGPELIDGAGQMALLAAVGPWSVRLLAGRRPAMEVYEYGELLDVVVESSLGDAQLRGARRGRAGGPDEGSVSCAWGRWPPGAAPRPVLFRAGGLRRRAVPADVVRTAGRFWFASAAGDFRWAQVCRPSGHAERPESGRAA</sequence>
<evidence type="ECO:0000313" key="2">
    <source>
        <dbReference type="Proteomes" id="UP000032066"/>
    </source>
</evidence>
<protein>
    <submittedName>
        <fullName evidence="1">Uncharacterized protein</fullName>
    </submittedName>
</protein>
<name>A0A0D0PNI7_KITGR</name>
<gene>
    <name evidence="1" type="ORF">TR51_22950</name>
</gene>
<evidence type="ECO:0000313" key="1">
    <source>
        <dbReference type="EMBL" id="KIQ62052.1"/>
    </source>
</evidence>
<proteinExistence type="predicted"/>
<dbReference type="AlphaFoldDB" id="A0A0D0PNI7"/>
<organism evidence="1 2">
    <name type="scientific">Kitasatospora griseola</name>
    <name type="common">Streptomyces griseolosporeus</name>
    <dbReference type="NCBI Taxonomy" id="2064"/>
    <lineage>
        <taxon>Bacteria</taxon>
        <taxon>Bacillati</taxon>
        <taxon>Actinomycetota</taxon>
        <taxon>Actinomycetes</taxon>
        <taxon>Kitasatosporales</taxon>
        <taxon>Streptomycetaceae</taxon>
        <taxon>Kitasatospora</taxon>
    </lineage>
</organism>